<reference evidence="1 2" key="1">
    <citation type="submission" date="2018-06" db="EMBL/GenBank/DDBJ databases">
        <title>Genomic Encyclopedia of Type Strains, Phase IV (KMG-IV): sequencing the most valuable type-strain genomes for metagenomic binning, comparative biology and taxonomic classification.</title>
        <authorList>
            <person name="Goeker M."/>
        </authorList>
    </citation>
    <scope>NUCLEOTIDE SEQUENCE [LARGE SCALE GENOMIC DNA]</scope>
    <source>
        <strain evidence="1 2">DSM 5</strain>
    </source>
</reference>
<dbReference type="AlphaFoldDB" id="A0A2W7MEJ7"/>
<dbReference type="Proteomes" id="UP000248646">
    <property type="component" value="Unassembled WGS sequence"/>
</dbReference>
<protein>
    <submittedName>
        <fullName evidence="1">Uncharacterized protein</fullName>
    </submittedName>
</protein>
<accession>A0A2W7MEJ7</accession>
<evidence type="ECO:0000313" key="1">
    <source>
        <dbReference type="EMBL" id="PZX02415.1"/>
    </source>
</evidence>
<comment type="caution">
    <text evidence="1">The sequence shown here is derived from an EMBL/GenBank/DDBJ whole genome shotgun (WGS) entry which is preliminary data.</text>
</comment>
<gene>
    <name evidence="1" type="ORF">C7437_1117</name>
</gene>
<proteinExistence type="predicted"/>
<keyword evidence="2" id="KW-1185">Reference proteome</keyword>
<dbReference type="EMBL" id="QKZI01000011">
    <property type="protein sequence ID" value="PZX02415.1"/>
    <property type="molecule type" value="Genomic_DNA"/>
</dbReference>
<sequence>MRKTLALLTKFVFSALIDADRRNSREFEEEVKKSEPITKIIDALFEQL</sequence>
<organism evidence="1 2">
    <name type="scientific">Psychrobacillus insolitus</name>
    <dbReference type="NCBI Taxonomy" id="1461"/>
    <lineage>
        <taxon>Bacteria</taxon>
        <taxon>Bacillati</taxon>
        <taxon>Bacillota</taxon>
        <taxon>Bacilli</taxon>
        <taxon>Bacillales</taxon>
        <taxon>Bacillaceae</taxon>
        <taxon>Psychrobacillus</taxon>
    </lineage>
</organism>
<evidence type="ECO:0000313" key="2">
    <source>
        <dbReference type="Proteomes" id="UP000248646"/>
    </source>
</evidence>
<name>A0A2W7MEJ7_9BACI</name>